<dbReference type="AlphaFoldDB" id="A0A892ZHQ2"/>
<evidence type="ECO:0000313" key="2">
    <source>
        <dbReference type="Proteomes" id="UP000653156"/>
    </source>
</evidence>
<dbReference type="EMBL" id="CP069798">
    <property type="protein sequence ID" value="QRQ82163.1"/>
    <property type="molecule type" value="Genomic_DNA"/>
</dbReference>
<evidence type="ECO:0008006" key="3">
    <source>
        <dbReference type="Google" id="ProtNLM"/>
    </source>
</evidence>
<protein>
    <recommendedName>
        <fullName evidence="3">Pseudaminic acid biosynthesis-associated methylase</fullName>
    </recommendedName>
</protein>
<evidence type="ECO:0000313" key="1">
    <source>
        <dbReference type="EMBL" id="QRQ82163.1"/>
    </source>
</evidence>
<dbReference type="RefSeq" id="WP_230339457.1">
    <property type="nucleotide sequence ID" value="NZ_CP069798.1"/>
</dbReference>
<reference evidence="1" key="1">
    <citation type="submission" date="2021-02" db="EMBL/GenBank/DDBJ databases">
        <title>Neisseriaceae sp. 26B isolated from the cloaca of a Common Toad-headed Turtle (Mesoclemmys nasuta).</title>
        <authorList>
            <person name="Spergser J."/>
            <person name="Busse H.-J."/>
        </authorList>
    </citation>
    <scope>NUCLEOTIDE SEQUENCE</scope>
    <source>
        <strain evidence="1">26B</strain>
    </source>
</reference>
<organism evidence="1 2">
    <name type="scientific">Paralysiella testudinis</name>
    <dbReference type="NCBI Taxonomy" id="2809020"/>
    <lineage>
        <taxon>Bacteria</taxon>
        <taxon>Pseudomonadati</taxon>
        <taxon>Pseudomonadota</taxon>
        <taxon>Betaproteobacteria</taxon>
        <taxon>Neisseriales</taxon>
        <taxon>Neisseriaceae</taxon>
        <taxon>Paralysiella</taxon>
    </lineage>
</organism>
<dbReference type="NCBIfam" id="TIGR03587">
    <property type="entry name" value="Pse_Me-ase"/>
    <property type="match status" value="1"/>
</dbReference>
<accession>A0A892ZHQ2</accession>
<name>A0A892ZHQ2_9NEIS</name>
<proteinExistence type="predicted"/>
<dbReference type="Proteomes" id="UP000653156">
    <property type="component" value="Chromosome"/>
</dbReference>
<dbReference type="KEGG" id="ptes:JQU52_01655"/>
<dbReference type="SUPFAM" id="SSF53335">
    <property type="entry name" value="S-adenosyl-L-methionine-dependent methyltransferases"/>
    <property type="match status" value="1"/>
</dbReference>
<keyword evidence="2" id="KW-1185">Reference proteome</keyword>
<gene>
    <name evidence="1" type="ORF">JQU52_01655</name>
</gene>
<sequence length="162" mass="18722">MIEFGANRGMNLQALQLLMPSTKQNAIEINDTAVAELQKIIPLEHIFHQSILAWSSPQQWDLTLIKGVLIHINPDELANVYQKLVGSCKKYLLLVEYYNPSPMMVSYRGHSERLYKRDFAGEIMASYPQMKLINYGFMYKGDKNFPQDDLTYFLLEKNPSTQ</sequence>
<dbReference type="InterPro" id="IPR029063">
    <property type="entry name" value="SAM-dependent_MTases_sf"/>
</dbReference>
<dbReference type="InterPro" id="IPR020027">
    <property type="entry name" value="Pseudamin_synth-assoc_MeTrfase"/>
</dbReference>